<dbReference type="GO" id="GO:0016747">
    <property type="term" value="F:acyltransferase activity, transferring groups other than amino-acyl groups"/>
    <property type="evidence" value="ECO:0007669"/>
    <property type="project" value="InterPro"/>
</dbReference>
<gene>
    <name evidence="4" type="ORF">N825_09125</name>
</gene>
<comment type="caution">
    <text evidence="4">The sequence shown here is derived from an EMBL/GenBank/DDBJ whole genome shotgun (WGS) entry which is preliminary data.</text>
</comment>
<evidence type="ECO:0000259" key="3">
    <source>
        <dbReference type="PROSITE" id="PS51186"/>
    </source>
</evidence>
<dbReference type="Pfam" id="PF00583">
    <property type="entry name" value="Acetyltransf_1"/>
    <property type="match status" value="1"/>
</dbReference>
<organism evidence="4 5">
    <name type="scientific">Skermanella stibiiresistens SB22</name>
    <dbReference type="NCBI Taxonomy" id="1385369"/>
    <lineage>
        <taxon>Bacteria</taxon>
        <taxon>Pseudomonadati</taxon>
        <taxon>Pseudomonadota</taxon>
        <taxon>Alphaproteobacteria</taxon>
        <taxon>Rhodospirillales</taxon>
        <taxon>Azospirillaceae</taxon>
        <taxon>Skermanella</taxon>
    </lineage>
</organism>
<dbReference type="InterPro" id="IPR000182">
    <property type="entry name" value="GNAT_dom"/>
</dbReference>
<reference evidence="4 5" key="1">
    <citation type="submission" date="2013-08" db="EMBL/GenBank/DDBJ databases">
        <title>The genome sequence of Skermanella stibiiresistens.</title>
        <authorList>
            <person name="Zhu W."/>
            <person name="Wang G."/>
        </authorList>
    </citation>
    <scope>NUCLEOTIDE SEQUENCE [LARGE SCALE GENOMIC DNA]</scope>
    <source>
        <strain evidence="4 5">SB22</strain>
    </source>
</reference>
<dbReference type="PATRIC" id="fig|1385369.3.peg.5131"/>
<keyword evidence="5" id="KW-1185">Reference proteome</keyword>
<keyword evidence="2" id="KW-0012">Acyltransferase</keyword>
<dbReference type="InterPro" id="IPR050832">
    <property type="entry name" value="Bact_Acetyltransf"/>
</dbReference>
<dbReference type="Proteomes" id="UP000019486">
    <property type="component" value="Unassembled WGS sequence"/>
</dbReference>
<dbReference type="OrthoDB" id="3389160at2"/>
<dbReference type="RefSeq" id="WP_051513010.1">
    <property type="nucleotide sequence ID" value="NZ_AVFL01000023.1"/>
</dbReference>
<accession>W9GZ55</accession>
<dbReference type="CDD" id="cd04301">
    <property type="entry name" value="NAT_SF"/>
    <property type="match status" value="1"/>
</dbReference>
<dbReference type="EMBL" id="AVFL01000023">
    <property type="protein sequence ID" value="EWY37732.1"/>
    <property type="molecule type" value="Genomic_DNA"/>
</dbReference>
<dbReference type="PROSITE" id="PS51186">
    <property type="entry name" value="GNAT"/>
    <property type="match status" value="1"/>
</dbReference>
<evidence type="ECO:0000256" key="2">
    <source>
        <dbReference type="ARBA" id="ARBA00023315"/>
    </source>
</evidence>
<feature type="domain" description="N-acetyltransferase" evidence="3">
    <location>
        <begin position="8"/>
        <end position="153"/>
    </location>
</feature>
<dbReference type="PANTHER" id="PTHR43877:SF2">
    <property type="entry name" value="AMINOALKYLPHOSPHONATE N-ACETYLTRANSFERASE-RELATED"/>
    <property type="match status" value="1"/>
</dbReference>
<dbReference type="InterPro" id="IPR016181">
    <property type="entry name" value="Acyl_CoA_acyltransferase"/>
</dbReference>
<evidence type="ECO:0000256" key="1">
    <source>
        <dbReference type="ARBA" id="ARBA00022679"/>
    </source>
</evidence>
<protein>
    <recommendedName>
        <fullName evidence="3">N-acetyltransferase domain-containing protein</fullName>
    </recommendedName>
</protein>
<evidence type="ECO:0000313" key="4">
    <source>
        <dbReference type="EMBL" id="EWY37732.1"/>
    </source>
</evidence>
<name>W9GZ55_9PROT</name>
<dbReference type="PANTHER" id="PTHR43877">
    <property type="entry name" value="AMINOALKYLPHOSPHONATE N-ACETYLTRANSFERASE-RELATED-RELATED"/>
    <property type="match status" value="1"/>
</dbReference>
<proteinExistence type="predicted"/>
<dbReference type="SUPFAM" id="SSF55729">
    <property type="entry name" value="Acyl-CoA N-acyltransferases (Nat)"/>
    <property type="match status" value="1"/>
</dbReference>
<sequence length="153" mass="17180">MPPRLTIIQSLPDAPASMPLIDALSAELLRRFGHDGRHSFADWNPRDQRSVFLLALDGTEAVGCGAIRPIPGEPDVAEVKRMYASKARRGIGSVVLEALEGEARRLGFSRIWLETMAINTEAVAFYTRHGYRGRDNYGRYVGMDDRVCFEKWL</sequence>
<dbReference type="STRING" id="1385369.N825_09125"/>
<dbReference type="Gene3D" id="3.40.630.30">
    <property type="match status" value="1"/>
</dbReference>
<keyword evidence="1" id="KW-0808">Transferase</keyword>
<dbReference type="AlphaFoldDB" id="W9GZ55"/>
<evidence type="ECO:0000313" key="5">
    <source>
        <dbReference type="Proteomes" id="UP000019486"/>
    </source>
</evidence>